<dbReference type="InterPro" id="IPR011852">
    <property type="entry name" value="TRAP_TAXI"/>
</dbReference>
<protein>
    <recommendedName>
        <fullName evidence="2">TAXI family TRAP transporter solute-binding subunit</fullName>
    </recommendedName>
</protein>
<name>X1LBQ4_9ZZZZ</name>
<reference evidence="1" key="1">
    <citation type="journal article" date="2014" name="Front. Microbiol.">
        <title>High frequency of phylogenetically diverse reductive dehalogenase-homologous genes in deep subseafloor sedimentary metagenomes.</title>
        <authorList>
            <person name="Kawai M."/>
            <person name="Futagami T."/>
            <person name="Toyoda A."/>
            <person name="Takaki Y."/>
            <person name="Nishi S."/>
            <person name="Hori S."/>
            <person name="Arai W."/>
            <person name="Tsubouchi T."/>
            <person name="Morono Y."/>
            <person name="Uchiyama I."/>
            <person name="Ito T."/>
            <person name="Fujiyama A."/>
            <person name="Inagaki F."/>
            <person name="Takami H."/>
        </authorList>
    </citation>
    <scope>NUCLEOTIDE SEQUENCE</scope>
    <source>
        <strain evidence="1">Expedition CK06-06</strain>
    </source>
</reference>
<dbReference type="Pfam" id="PF16868">
    <property type="entry name" value="NMT1_3"/>
    <property type="match status" value="1"/>
</dbReference>
<dbReference type="PANTHER" id="PTHR42941">
    <property type="entry name" value="SLL1037 PROTEIN"/>
    <property type="match status" value="1"/>
</dbReference>
<comment type="caution">
    <text evidence="1">The sequence shown here is derived from an EMBL/GenBank/DDBJ whole genome shotgun (WGS) entry which is preliminary data.</text>
</comment>
<organism evidence="1">
    <name type="scientific">marine sediment metagenome</name>
    <dbReference type="NCBI Taxonomy" id="412755"/>
    <lineage>
        <taxon>unclassified sequences</taxon>
        <taxon>metagenomes</taxon>
        <taxon>ecological metagenomes</taxon>
    </lineage>
</organism>
<dbReference type="PANTHER" id="PTHR42941:SF1">
    <property type="entry name" value="SLL1037 PROTEIN"/>
    <property type="match status" value="1"/>
</dbReference>
<dbReference type="NCBIfam" id="TIGR02122">
    <property type="entry name" value="TRAP_TAXI"/>
    <property type="match status" value="1"/>
</dbReference>
<dbReference type="PROSITE" id="PS51257">
    <property type="entry name" value="PROKAR_LIPOPROTEIN"/>
    <property type="match status" value="1"/>
</dbReference>
<dbReference type="AlphaFoldDB" id="X1LBQ4"/>
<proteinExistence type="predicted"/>
<sequence length="338" mass="36087">MKHKLVMVMLSVALIVSLALVGCVPEAAPEEEEEEEAPVEEVEILKWKIPTGSPTGTYFIGSTAVCRALSNNVDYIHATATPGGGGVSNCRKVNAGEAPFAFCNSAEGYQAYSGLAPFEKIHGNLRSWGTMHALYISWIVKADSPIIALADLEGEKVATGEPGSGDAGSSETILTVAGLYDKIIRIDVGDPESWDLLKLGKADAVIHHTTPPNASLLAFSATCPIRLLEIPDALANDLIAELPYFGQATVAADTYEGQAEDVRVLIIPVMLIINKDIADDVVYDMCTALWANFDDVALTAPFLEGKDLTQILSGISVPLHPGAVRYYEEKGFTIPEAI</sequence>
<evidence type="ECO:0008006" key="2">
    <source>
        <dbReference type="Google" id="ProtNLM"/>
    </source>
</evidence>
<feature type="non-terminal residue" evidence="1">
    <location>
        <position position="338"/>
    </location>
</feature>
<dbReference type="SUPFAM" id="SSF53850">
    <property type="entry name" value="Periplasmic binding protein-like II"/>
    <property type="match status" value="1"/>
</dbReference>
<accession>X1LBQ4</accession>
<evidence type="ECO:0000313" key="1">
    <source>
        <dbReference type="EMBL" id="GAH99859.1"/>
    </source>
</evidence>
<dbReference type="EMBL" id="BARV01000555">
    <property type="protein sequence ID" value="GAH99859.1"/>
    <property type="molecule type" value="Genomic_DNA"/>
</dbReference>
<gene>
    <name evidence="1" type="ORF">S06H3_02021</name>
</gene>
<dbReference type="Gene3D" id="3.40.190.10">
    <property type="entry name" value="Periplasmic binding protein-like II"/>
    <property type="match status" value="2"/>
</dbReference>